<protein>
    <submittedName>
        <fullName evidence="3">Uncharacterized protein</fullName>
    </submittedName>
</protein>
<evidence type="ECO:0000313" key="3">
    <source>
        <dbReference type="EMBL" id="WNY25803.1"/>
    </source>
</evidence>
<feature type="region of interest" description="Disordered" evidence="1">
    <location>
        <begin position="127"/>
        <end position="146"/>
    </location>
</feature>
<dbReference type="EMBL" id="CP131060">
    <property type="protein sequence ID" value="WNY25803.1"/>
    <property type="molecule type" value="Genomic_DNA"/>
</dbReference>
<keyword evidence="2" id="KW-0472">Membrane</keyword>
<organism evidence="3 4">
    <name type="scientific">Methanolapillus millepedarum</name>
    <dbReference type="NCBI Taxonomy" id="3028296"/>
    <lineage>
        <taxon>Archaea</taxon>
        <taxon>Methanobacteriati</taxon>
        <taxon>Methanobacteriota</taxon>
        <taxon>Stenosarchaea group</taxon>
        <taxon>Methanomicrobia</taxon>
        <taxon>Methanosarcinales</taxon>
        <taxon>Methanosarcinaceae</taxon>
        <taxon>Methanolapillus</taxon>
    </lineage>
</organism>
<keyword evidence="2" id="KW-0812">Transmembrane</keyword>
<dbReference type="Proteomes" id="UP001303587">
    <property type="component" value="Chromosome"/>
</dbReference>
<dbReference type="AlphaFoldDB" id="A0AA96V646"/>
<accession>A0AA96V646</accession>
<feature type="transmembrane region" description="Helical" evidence="2">
    <location>
        <begin position="21"/>
        <end position="43"/>
    </location>
</feature>
<evidence type="ECO:0000256" key="1">
    <source>
        <dbReference type="SAM" id="MobiDB-lite"/>
    </source>
</evidence>
<proteinExistence type="predicted"/>
<keyword evidence="2" id="KW-1133">Transmembrane helix</keyword>
<name>A0AA96V646_9EURY</name>
<evidence type="ECO:0000313" key="4">
    <source>
        <dbReference type="Proteomes" id="UP001303587"/>
    </source>
</evidence>
<dbReference type="RefSeq" id="WP_338102150.1">
    <property type="nucleotide sequence ID" value="NZ_CP131060.1"/>
</dbReference>
<dbReference type="GeneID" id="89230465"/>
<reference evidence="3 4" key="1">
    <citation type="submission" date="2023-07" db="EMBL/GenBank/DDBJ databases">
        <title>Closed genoem sequence of Methanosarcinaceae archaeon Ac7.</title>
        <authorList>
            <person name="Poehlein A."/>
            <person name="Protasov E."/>
            <person name="Platt K."/>
            <person name="Reeh H."/>
            <person name="Daniel R."/>
            <person name="Brune A."/>
        </authorList>
    </citation>
    <scope>NUCLEOTIDE SEQUENCE [LARGE SCALE GENOMIC DNA]</scope>
    <source>
        <strain evidence="3 4">Ac7</strain>
    </source>
</reference>
<evidence type="ECO:0000256" key="2">
    <source>
        <dbReference type="SAM" id="Phobius"/>
    </source>
</evidence>
<keyword evidence="4" id="KW-1185">Reference proteome</keyword>
<feature type="compositionally biased region" description="Acidic residues" evidence="1">
    <location>
        <begin position="134"/>
        <end position="145"/>
    </location>
</feature>
<gene>
    <name evidence="3" type="ORF">MsAc7_13650</name>
</gene>
<sequence length="324" mass="36846">MRRKINFFHKFLKSKSGVSSVFGALLLLGILAVAVSLMIANVLPALSQKEEEKEDKIFLASVVSFSEKTDQLMKKSISFTGQNYSLSESQIIIGKNSSVFVDENTGGFLIWTNATVPPNKDFLKFSGNHSFSEPESEKEENENENESGNAFEALILSNGSVIFFKTYQQLPDRMYFYGPSSFVLSQRTGATQVSPLSIFVTKNAENQTMISLSGQIFKSKTPPVESDQKNIRFYVTKTATVRDRINYLEIQYIPNNSPPADFSDYYENRELAVEKQMIEWVEKWNVECPEWKTEFDPENKILRIESDVSFEIEIVVSEIEIEFG</sequence>